<name>A0ABY0IF42_9BACT</name>
<reference evidence="3" key="1">
    <citation type="journal article" date="2019" name="Int. J. Syst. Evol. Microbiol.">
        <title>Halobacteriovorax valvorus sp. nov., a novel prokaryotic predator isolated from coastal seawater of China.</title>
        <authorList>
            <person name="Chen M.-X."/>
        </authorList>
    </citation>
    <scope>NUCLEOTIDE SEQUENCE [LARGE SCALE GENOMIC DNA]</scope>
    <source>
        <strain evidence="3">BL9</strain>
    </source>
</reference>
<organism evidence="2 3">
    <name type="scientific">Halobacteriovorax vibrionivorans</name>
    <dbReference type="NCBI Taxonomy" id="2152716"/>
    <lineage>
        <taxon>Bacteria</taxon>
        <taxon>Pseudomonadati</taxon>
        <taxon>Bdellovibrionota</taxon>
        <taxon>Bacteriovoracia</taxon>
        <taxon>Bacteriovoracales</taxon>
        <taxon>Halobacteriovoraceae</taxon>
        <taxon>Halobacteriovorax</taxon>
    </lineage>
</organism>
<dbReference type="PANTHER" id="PTHR33747:SF1">
    <property type="entry name" value="ADENYLATE CYCLASE-ASSOCIATED CAP C-TERMINAL DOMAIN-CONTAINING PROTEIN"/>
    <property type="match status" value="1"/>
</dbReference>
<evidence type="ECO:0000313" key="3">
    <source>
        <dbReference type="Proteomes" id="UP000443582"/>
    </source>
</evidence>
<dbReference type="PANTHER" id="PTHR33747">
    <property type="entry name" value="UPF0225 PROTEIN SCO1677"/>
    <property type="match status" value="1"/>
</dbReference>
<dbReference type="InterPro" id="IPR048469">
    <property type="entry name" value="YchJ-like_M"/>
</dbReference>
<gene>
    <name evidence="2" type="ORF">DAY19_14190</name>
</gene>
<sequence>MSCPCGLGESLEKCCLPIIKGETKAKTAALLMRARYSSYTTGDIDFIVDSTHPDHREDMDVNEIKAWSSQSEWKGLEIVDTAEGTERDDWGMVEFKATFGLGGQDHVHYERSEFVKIDGDWFFVDGEPIVAQVKRDGAKVGRNDPCPCGSGKKYKKCCGK</sequence>
<dbReference type="Gene3D" id="3.10.450.50">
    <property type="match status" value="1"/>
</dbReference>
<dbReference type="Pfam" id="PF02810">
    <property type="entry name" value="SEC-C"/>
    <property type="match status" value="1"/>
</dbReference>
<dbReference type="EMBL" id="QDKL01000003">
    <property type="protein sequence ID" value="RZF21125.1"/>
    <property type="molecule type" value="Genomic_DNA"/>
</dbReference>
<dbReference type="SUPFAM" id="SSF54427">
    <property type="entry name" value="NTF2-like"/>
    <property type="match status" value="1"/>
</dbReference>
<dbReference type="NCBIfam" id="NF002449">
    <property type="entry name" value="PRK01617.1"/>
    <property type="match status" value="1"/>
</dbReference>
<dbReference type="Proteomes" id="UP000443582">
    <property type="component" value="Unassembled WGS sequence"/>
</dbReference>
<evidence type="ECO:0000313" key="2">
    <source>
        <dbReference type="EMBL" id="RZF21125.1"/>
    </source>
</evidence>
<keyword evidence="3" id="KW-1185">Reference proteome</keyword>
<protein>
    <submittedName>
        <fullName evidence="2">YchJ family protein</fullName>
    </submittedName>
</protein>
<dbReference type="NCBIfam" id="NF002486">
    <property type="entry name" value="PRK01752.1"/>
    <property type="match status" value="1"/>
</dbReference>
<dbReference type="RefSeq" id="WP_115363626.1">
    <property type="nucleotide sequence ID" value="NZ_QDKL01000003.1"/>
</dbReference>
<dbReference type="SUPFAM" id="SSF103642">
    <property type="entry name" value="Sec-C motif"/>
    <property type="match status" value="1"/>
</dbReference>
<dbReference type="Pfam" id="PF17775">
    <property type="entry name" value="YchJ_M-like"/>
    <property type="match status" value="1"/>
</dbReference>
<proteinExistence type="predicted"/>
<dbReference type="InterPro" id="IPR004027">
    <property type="entry name" value="SEC_C_motif"/>
</dbReference>
<evidence type="ECO:0000259" key="1">
    <source>
        <dbReference type="Pfam" id="PF17775"/>
    </source>
</evidence>
<comment type="caution">
    <text evidence="2">The sequence shown here is derived from an EMBL/GenBank/DDBJ whole genome shotgun (WGS) entry which is preliminary data.</text>
</comment>
<accession>A0ABY0IF42</accession>
<dbReference type="InterPro" id="IPR032710">
    <property type="entry name" value="NTF2-like_dom_sf"/>
</dbReference>
<feature type="domain" description="YchJ-like middle NTF2-like" evidence="1">
    <location>
        <begin position="27"/>
        <end position="126"/>
    </location>
</feature>